<name>A0A7J6QMS8_PEROL</name>
<dbReference type="Gene3D" id="3.20.20.140">
    <property type="entry name" value="Metal-dependent hydrolases"/>
    <property type="match status" value="1"/>
</dbReference>
<evidence type="ECO:0000313" key="4">
    <source>
        <dbReference type="Proteomes" id="UP000553632"/>
    </source>
</evidence>
<gene>
    <name evidence="3" type="ORF">FOZ63_032842</name>
</gene>
<sequence length="161" mass="18532">MAAFADHTGETYCLRAPYVITVNSDDQIIEDGCVAWDTRTKRITHVCPTAELPNDIRIDEFLEQHVLIPGLINCHTHVAMTLLRGFADDLELMDWLDHYIWPAEKRFLSKEYITLGTQMGVYEMLKTGRKQQLTTLNQLEYTDAVFNCGILSLRRPRLNVC</sequence>
<dbReference type="InterPro" id="IPR011059">
    <property type="entry name" value="Metal-dep_hydrolase_composite"/>
</dbReference>
<proteinExistence type="predicted"/>
<dbReference type="InterPro" id="IPR006680">
    <property type="entry name" value="Amidohydro-rel"/>
</dbReference>
<reference evidence="3 4" key="1">
    <citation type="submission" date="2020-04" db="EMBL/GenBank/DDBJ databases">
        <title>Perkinsus olseni comparative genomics.</title>
        <authorList>
            <person name="Bogema D.R."/>
        </authorList>
    </citation>
    <scope>NUCLEOTIDE SEQUENCE [LARGE SCALE GENOMIC DNA]</scope>
    <source>
        <strain evidence="3 4">ATCC PRA-207</strain>
    </source>
</reference>
<accession>A0A7J6QMS8</accession>
<dbReference type="SUPFAM" id="SSF51556">
    <property type="entry name" value="Metallo-dependent hydrolases"/>
    <property type="match status" value="1"/>
</dbReference>
<keyword evidence="1" id="KW-0378">Hydrolase</keyword>
<organism evidence="3 4">
    <name type="scientific">Perkinsus olseni</name>
    <name type="common">Perkinsus atlanticus</name>
    <dbReference type="NCBI Taxonomy" id="32597"/>
    <lineage>
        <taxon>Eukaryota</taxon>
        <taxon>Sar</taxon>
        <taxon>Alveolata</taxon>
        <taxon>Perkinsozoa</taxon>
        <taxon>Perkinsea</taxon>
        <taxon>Perkinsida</taxon>
        <taxon>Perkinsidae</taxon>
        <taxon>Perkinsus</taxon>
    </lineage>
</organism>
<feature type="domain" description="Amidohydrolase-related" evidence="2">
    <location>
        <begin position="66"/>
        <end position="128"/>
    </location>
</feature>
<dbReference type="Proteomes" id="UP000553632">
    <property type="component" value="Unassembled WGS sequence"/>
</dbReference>
<dbReference type="Gene3D" id="2.30.40.10">
    <property type="entry name" value="Urease, subunit C, domain 1"/>
    <property type="match status" value="1"/>
</dbReference>
<evidence type="ECO:0000256" key="1">
    <source>
        <dbReference type="ARBA" id="ARBA00022801"/>
    </source>
</evidence>
<keyword evidence="4" id="KW-1185">Reference proteome</keyword>
<protein>
    <recommendedName>
        <fullName evidence="2">Amidohydrolase-related domain-containing protein</fullName>
    </recommendedName>
</protein>
<dbReference type="EMBL" id="JABANO010031660">
    <property type="protein sequence ID" value="KAF4709889.1"/>
    <property type="molecule type" value="Genomic_DNA"/>
</dbReference>
<dbReference type="InterPro" id="IPR032466">
    <property type="entry name" value="Metal_Hydrolase"/>
</dbReference>
<comment type="caution">
    <text evidence="3">The sequence shown here is derived from an EMBL/GenBank/DDBJ whole genome shotgun (WGS) entry which is preliminary data.</text>
</comment>
<evidence type="ECO:0000313" key="3">
    <source>
        <dbReference type="EMBL" id="KAF4709889.1"/>
    </source>
</evidence>
<dbReference type="InterPro" id="IPR050287">
    <property type="entry name" value="MTA/SAH_deaminase"/>
</dbReference>
<dbReference type="GO" id="GO:0016810">
    <property type="term" value="F:hydrolase activity, acting on carbon-nitrogen (but not peptide) bonds"/>
    <property type="evidence" value="ECO:0007669"/>
    <property type="project" value="InterPro"/>
</dbReference>
<evidence type="ECO:0000259" key="2">
    <source>
        <dbReference type="Pfam" id="PF01979"/>
    </source>
</evidence>
<dbReference type="PANTHER" id="PTHR43794:SF11">
    <property type="entry name" value="AMIDOHYDROLASE-RELATED DOMAIN-CONTAINING PROTEIN"/>
    <property type="match status" value="1"/>
</dbReference>
<dbReference type="AlphaFoldDB" id="A0A7J6QMS8"/>
<dbReference type="Pfam" id="PF01979">
    <property type="entry name" value="Amidohydro_1"/>
    <property type="match status" value="1"/>
</dbReference>
<dbReference type="PANTHER" id="PTHR43794">
    <property type="entry name" value="AMINOHYDROLASE SSNA-RELATED"/>
    <property type="match status" value="1"/>
</dbReference>